<dbReference type="Gramene" id="evm.model.ctgX147.1">
    <property type="protein sequence ID" value="cds.evm.model.ctgX147.1"/>
    <property type="gene ID" value="evm.TU.ctgX147.1"/>
</dbReference>
<sequence length="134" mass="14705">MLKEKEEPYYALSFPFWLPVADCPAMSPRLVPVQAVTQNCEVSNLAPDRKTQSTLSLGMSFFTQVTAQKFILSRDDPRPTSLFPAYTPPSLGSTGDPVPQGSDSMLGYFQGFQPYSWGQRGVQGGGVHARHASF</sequence>
<feature type="region of interest" description="Disordered" evidence="1">
    <location>
        <begin position="80"/>
        <end position="99"/>
    </location>
</feature>
<organism evidence="2 3">
    <name type="scientific">Cannabis sativa</name>
    <name type="common">Hemp</name>
    <name type="synonym">Marijuana</name>
    <dbReference type="NCBI Taxonomy" id="3483"/>
    <lineage>
        <taxon>Eukaryota</taxon>
        <taxon>Viridiplantae</taxon>
        <taxon>Streptophyta</taxon>
        <taxon>Embryophyta</taxon>
        <taxon>Tracheophyta</taxon>
        <taxon>Spermatophyta</taxon>
        <taxon>Magnoliopsida</taxon>
        <taxon>eudicotyledons</taxon>
        <taxon>Gunneridae</taxon>
        <taxon>Pentapetalae</taxon>
        <taxon>rosids</taxon>
        <taxon>fabids</taxon>
        <taxon>Rosales</taxon>
        <taxon>Cannabaceae</taxon>
        <taxon>Cannabis</taxon>
    </lineage>
</organism>
<name>A0A803QRN6_CANSA</name>
<proteinExistence type="predicted"/>
<evidence type="ECO:0000256" key="1">
    <source>
        <dbReference type="SAM" id="MobiDB-lite"/>
    </source>
</evidence>
<evidence type="ECO:0000313" key="3">
    <source>
        <dbReference type="Proteomes" id="UP000596661"/>
    </source>
</evidence>
<protein>
    <submittedName>
        <fullName evidence="2">Uncharacterized protein</fullName>
    </submittedName>
</protein>
<evidence type="ECO:0000313" key="2">
    <source>
        <dbReference type="EnsemblPlants" id="cds.evm.model.ctgX147.1"/>
    </source>
</evidence>
<dbReference type="AlphaFoldDB" id="A0A803QRN6"/>
<keyword evidence="3" id="KW-1185">Reference proteome</keyword>
<accession>A0A803QRN6</accession>
<dbReference type="EnsemblPlants" id="evm.model.ctgX147.1">
    <property type="protein sequence ID" value="cds.evm.model.ctgX147.1"/>
    <property type="gene ID" value="evm.TU.ctgX147.1"/>
</dbReference>
<reference evidence="2" key="1">
    <citation type="submission" date="2021-03" db="UniProtKB">
        <authorList>
            <consortium name="EnsemblPlants"/>
        </authorList>
    </citation>
    <scope>IDENTIFICATION</scope>
</reference>
<dbReference type="Proteomes" id="UP000596661">
    <property type="component" value="Unassembled WGS sequence"/>
</dbReference>